<feature type="compositionally biased region" description="Acidic residues" evidence="1">
    <location>
        <begin position="241"/>
        <end position="254"/>
    </location>
</feature>
<proteinExistence type="predicted"/>
<keyword evidence="3" id="KW-1185">Reference proteome</keyword>
<feature type="region of interest" description="Disordered" evidence="1">
    <location>
        <begin position="234"/>
        <end position="257"/>
    </location>
</feature>
<organism evidence="2 3">
    <name type="scientific">Extremus antarcticus</name>
    <dbReference type="NCBI Taxonomy" id="702011"/>
    <lineage>
        <taxon>Eukaryota</taxon>
        <taxon>Fungi</taxon>
        <taxon>Dikarya</taxon>
        <taxon>Ascomycota</taxon>
        <taxon>Pezizomycotina</taxon>
        <taxon>Dothideomycetes</taxon>
        <taxon>Dothideomycetidae</taxon>
        <taxon>Mycosphaerellales</taxon>
        <taxon>Extremaceae</taxon>
        <taxon>Extremus</taxon>
    </lineage>
</organism>
<evidence type="ECO:0000313" key="2">
    <source>
        <dbReference type="EMBL" id="KAK3059126.1"/>
    </source>
</evidence>
<dbReference type="AlphaFoldDB" id="A0AAJ0GKB8"/>
<gene>
    <name evidence="2" type="ORF">LTR09_000692</name>
</gene>
<feature type="region of interest" description="Disordered" evidence="1">
    <location>
        <begin position="1"/>
        <end position="32"/>
    </location>
</feature>
<reference evidence="2" key="1">
    <citation type="submission" date="2023-04" db="EMBL/GenBank/DDBJ databases">
        <title>Black Yeasts Isolated from many extreme environments.</title>
        <authorList>
            <person name="Coleine C."/>
            <person name="Stajich J.E."/>
            <person name="Selbmann L."/>
        </authorList>
    </citation>
    <scope>NUCLEOTIDE SEQUENCE</scope>
    <source>
        <strain evidence="2">CCFEE 5312</strain>
    </source>
</reference>
<accession>A0AAJ0GKB8</accession>
<evidence type="ECO:0008006" key="4">
    <source>
        <dbReference type="Google" id="ProtNLM"/>
    </source>
</evidence>
<evidence type="ECO:0000256" key="1">
    <source>
        <dbReference type="SAM" id="MobiDB-lite"/>
    </source>
</evidence>
<dbReference type="EMBL" id="JAWDJX010000001">
    <property type="protein sequence ID" value="KAK3059126.1"/>
    <property type="molecule type" value="Genomic_DNA"/>
</dbReference>
<dbReference type="Proteomes" id="UP001271007">
    <property type="component" value="Unassembled WGS sequence"/>
</dbReference>
<sequence length="286" mass="32848">MVQPPSSKQGGQSRQSEHKCSTTKRTATPELGMLDPPHHLVFPISTKQYIYSTMPGYGILWLKAHGKMAVPKARGKNKSATGLLDLPTELWQMIVDEIIDEKEIEVFRKLGAKWNAAAVAQPNILRVCSTIRNRFLPLYYKRTTFLPQIFPHTDGELCRWLVAIGPSNRDYLEHLYVRTDGKKLRALIQEHLAKDPSDRTMVGAKQVKLHGYSAWHITFDWRFRSDEEEGLPVRRRSVVQESEDEDEDEDEAALDEVTARDMGRIRRGLAMWSNAVPRQTNLRRSR</sequence>
<evidence type="ECO:0000313" key="3">
    <source>
        <dbReference type="Proteomes" id="UP001271007"/>
    </source>
</evidence>
<name>A0AAJ0GKB8_9PEZI</name>
<feature type="compositionally biased region" description="Polar residues" evidence="1">
    <location>
        <begin position="1"/>
        <end position="14"/>
    </location>
</feature>
<comment type="caution">
    <text evidence="2">The sequence shown here is derived from an EMBL/GenBank/DDBJ whole genome shotgun (WGS) entry which is preliminary data.</text>
</comment>
<protein>
    <recommendedName>
        <fullName evidence="4">F-box domain-containing protein</fullName>
    </recommendedName>
</protein>